<reference evidence="1" key="1">
    <citation type="submission" date="2014-01" db="EMBL/GenBank/DDBJ databases">
        <authorList>
            <person name="Aslett M."/>
        </authorList>
    </citation>
    <scope>NUCLEOTIDE SEQUENCE</scope>
</reference>
<gene>
    <name evidence="1" type="ORF">TTRE_0000381301</name>
</gene>
<protein>
    <submittedName>
        <fullName evidence="1">Uncharacterized protein</fullName>
    </submittedName>
</protein>
<sequence>MQSCRDDHSGAKESMLRGRMQPVTIFICSLLFLSTKCLAGHPQRYRLGNVVNVDPLPDDYDVKVIYSPDALATLRHGVMFTDIKVEEIANFDKVVKRYMRRKPCYGLTQGAAILRRQFDRSYVQTARMQEYYKMLEILHKEHFNLPDRLCAAYLRQMLASLQSKVRFFDLPD</sequence>
<dbReference type="OrthoDB" id="10306951at2759"/>
<name>A0A077Z5V8_TRITR</name>
<dbReference type="EMBL" id="HG805962">
    <property type="protein sequence ID" value="CDW55541.1"/>
    <property type="molecule type" value="Genomic_DNA"/>
</dbReference>
<organism evidence="1 2">
    <name type="scientific">Trichuris trichiura</name>
    <name type="common">Whipworm</name>
    <name type="synonym">Trichocephalus trichiurus</name>
    <dbReference type="NCBI Taxonomy" id="36087"/>
    <lineage>
        <taxon>Eukaryota</taxon>
        <taxon>Metazoa</taxon>
        <taxon>Ecdysozoa</taxon>
        <taxon>Nematoda</taxon>
        <taxon>Enoplea</taxon>
        <taxon>Dorylaimia</taxon>
        <taxon>Trichinellida</taxon>
        <taxon>Trichuridae</taxon>
        <taxon>Trichuris</taxon>
    </lineage>
</organism>
<reference evidence="1" key="2">
    <citation type="submission" date="2014-03" db="EMBL/GenBank/DDBJ databases">
        <title>The whipworm genome and dual-species transcriptomics of an intimate host-pathogen interaction.</title>
        <authorList>
            <person name="Foth B.J."/>
            <person name="Tsai I.J."/>
            <person name="Reid A.J."/>
            <person name="Bancroft A.J."/>
            <person name="Nichol S."/>
            <person name="Tracey A."/>
            <person name="Holroyd N."/>
            <person name="Cotton J.A."/>
            <person name="Stanley E.J."/>
            <person name="Zarowiecki M."/>
            <person name="Liu J.Z."/>
            <person name="Huckvale T."/>
            <person name="Cooper P.J."/>
            <person name="Grencis R.K."/>
            <person name="Berriman M."/>
        </authorList>
    </citation>
    <scope>NUCLEOTIDE SEQUENCE [LARGE SCALE GENOMIC DNA]</scope>
</reference>
<evidence type="ECO:0000313" key="1">
    <source>
        <dbReference type="EMBL" id="CDW55541.1"/>
    </source>
</evidence>
<proteinExistence type="predicted"/>
<evidence type="ECO:0000313" key="2">
    <source>
        <dbReference type="Proteomes" id="UP000030665"/>
    </source>
</evidence>
<accession>A0A077Z5V8</accession>
<keyword evidence="2" id="KW-1185">Reference proteome</keyword>
<dbReference type="Proteomes" id="UP000030665">
    <property type="component" value="Unassembled WGS sequence"/>
</dbReference>
<dbReference type="AlphaFoldDB" id="A0A077Z5V8"/>